<keyword evidence="3" id="KW-0238">DNA-binding</keyword>
<dbReference type="EnsemblPlants" id="Bo3g100570.1">
    <property type="protein sequence ID" value="Bo3g100570.1"/>
    <property type="gene ID" value="Bo3g100570"/>
</dbReference>
<dbReference type="eggNOG" id="KOG0014">
    <property type="taxonomic scope" value="Eukaryota"/>
</dbReference>
<evidence type="ECO:0000259" key="6">
    <source>
        <dbReference type="PROSITE" id="PS50066"/>
    </source>
</evidence>
<dbReference type="OMA" id="RINWDIE"/>
<dbReference type="InterPro" id="IPR036879">
    <property type="entry name" value="TF_MADSbox_sf"/>
</dbReference>
<dbReference type="HOGENOM" id="CLU_867005_0_0_1"/>
<feature type="domain" description="MADS-box" evidence="6">
    <location>
        <begin position="1"/>
        <end position="61"/>
    </location>
</feature>
<evidence type="ECO:0000256" key="2">
    <source>
        <dbReference type="ARBA" id="ARBA00023015"/>
    </source>
</evidence>
<dbReference type="PRINTS" id="PR00404">
    <property type="entry name" value="MADSDOMAIN"/>
</dbReference>
<keyword evidence="5" id="KW-0539">Nucleus</keyword>
<evidence type="ECO:0000256" key="4">
    <source>
        <dbReference type="ARBA" id="ARBA00023163"/>
    </source>
</evidence>
<protein>
    <recommendedName>
        <fullName evidence="6">MADS-box domain-containing protein</fullName>
    </recommendedName>
</protein>
<name>A0A0D3BEW7_BRAOL</name>
<keyword evidence="2" id="KW-0805">Transcription regulation</keyword>
<dbReference type="SUPFAM" id="SSF55455">
    <property type="entry name" value="SRF-like"/>
    <property type="match status" value="1"/>
</dbReference>
<dbReference type="Gene3D" id="3.40.1810.10">
    <property type="entry name" value="Transcription factor, MADS-box"/>
    <property type="match status" value="1"/>
</dbReference>
<sequence>MGRKKVEIQRIENKSSRQVTFCKRRNGLIEKARQLSVLCESSVAVLVVSATGKLYNSSSGDNRKGDAKGNFFSDTSISDLRDLLLHHHLRRSRPYSIPDTPIPSGLPICCRSRTLTLHHRFKSPPHSTPRNLKPLASSPAIRIYPPRLYEVEKTSIHNKSYLNDQEDEDVLFSGVASGRAGVSCSPLVTYADYNQERIENQIWIMRPSVSKIIDRYKLQQADDLQTLDLEEKTRNYLPHKKLLELVQSNLEEANVDGTKLMMEFVNTRKEKEKLLIEENLVLDSKVTEIWKQRFLVTRDETSMLPEYSSGNNPPETLSLLQ</sequence>
<evidence type="ECO:0000313" key="8">
    <source>
        <dbReference type="Proteomes" id="UP000032141"/>
    </source>
</evidence>
<dbReference type="Proteomes" id="UP000032141">
    <property type="component" value="Chromosome C3"/>
</dbReference>
<reference evidence="7 8" key="1">
    <citation type="journal article" date="2014" name="Genome Biol.">
        <title>Transcriptome and methylome profiling reveals relics of genome dominance in the mesopolyploid Brassica oleracea.</title>
        <authorList>
            <person name="Parkin I.A."/>
            <person name="Koh C."/>
            <person name="Tang H."/>
            <person name="Robinson S.J."/>
            <person name="Kagale S."/>
            <person name="Clarke W.E."/>
            <person name="Town C.D."/>
            <person name="Nixon J."/>
            <person name="Krishnakumar V."/>
            <person name="Bidwell S.L."/>
            <person name="Denoeud F."/>
            <person name="Belcram H."/>
            <person name="Links M.G."/>
            <person name="Just J."/>
            <person name="Clarke C."/>
            <person name="Bender T."/>
            <person name="Huebert T."/>
            <person name="Mason A.S."/>
            <person name="Pires J.C."/>
            <person name="Barker G."/>
            <person name="Moore J."/>
            <person name="Walley P.G."/>
            <person name="Manoli S."/>
            <person name="Batley J."/>
            <person name="Edwards D."/>
            <person name="Nelson M.N."/>
            <person name="Wang X."/>
            <person name="Paterson A.H."/>
            <person name="King G."/>
            <person name="Bancroft I."/>
            <person name="Chalhoub B."/>
            <person name="Sharpe A.G."/>
        </authorList>
    </citation>
    <scope>NUCLEOTIDE SEQUENCE</scope>
    <source>
        <strain evidence="7 8">cv. TO1000</strain>
    </source>
</reference>
<proteinExistence type="predicted"/>
<evidence type="ECO:0000256" key="1">
    <source>
        <dbReference type="ARBA" id="ARBA00004123"/>
    </source>
</evidence>
<evidence type="ECO:0000256" key="5">
    <source>
        <dbReference type="ARBA" id="ARBA00023242"/>
    </source>
</evidence>
<dbReference type="PROSITE" id="PS50066">
    <property type="entry name" value="MADS_BOX_2"/>
    <property type="match status" value="1"/>
</dbReference>
<accession>A0A0D3BEW7</accession>
<dbReference type="GO" id="GO:0046983">
    <property type="term" value="F:protein dimerization activity"/>
    <property type="evidence" value="ECO:0007669"/>
    <property type="project" value="InterPro"/>
</dbReference>
<dbReference type="SMART" id="SM00432">
    <property type="entry name" value="MADS"/>
    <property type="match status" value="1"/>
</dbReference>
<evidence type="ECO:0000256" key="3">
    <source>
        <dbReference type="ARBA" id="ARBA00023125"/>
    </source>
</evidence>
<dbReference type="InterPro" id="IPR002100">
    <property type="entry name" value="TF_MADSbox"/>
</dbReference>
<keyword evidence="8" id="KW-1185">Reference proteome</keyword>
<dbReference type="GO" id="GO:0003677">
    <property type="term" value="F:DNA binding"/>
    <property type="evidence" value="ECO:0007669"/>
    <property type="project" value="UniProtKB-KW"/>
</dbReference>
<reference evidence="7" key="2">
    <citation type="submission" date="2015-03" db="UniProtKB">
        <authorList>
            <consortium name="EnsemblPlants"/>
        </authorList>
    </citation>
    <scope>IDENTIFICATION</scope>
</reference>
<evidence type="ECO:0000313" key="7">
    <source>
        <dbReference type="EnsemblPlants" id="Bo3g100570.1"/>
    </source>
</evidence>
<dbReference type="STRING" id="109376.A0A0D3BEW7"/>
<dbReference type="Gramene" id="Bo3g100570.1">
    <property type="protein sequence ID" value="Bo3g100570.1"/>
    <property type="gene ID" value="Bo3g100570"/>
</dbReference>
<dbReference type="PROSITE" id="PS00350">
    <property type="entry name" value="MADS_BOX_1"/>
    <property type="match status" value="1"/>
</dbReference>
<dbReference type="InterPro" id="IPR050142">
    <property type="entry name" value="MADS-box/MEF2_TF"/>
</dbReference>
<dbReference type="Pfam" id="PF00319">
    <property type="entry name" value="SRF-TF"/>
    <property type="match status" value="1"/>
</dbReference>
<dbReference type="GO" id="GO:0005634">
    <property type="term" value="C:nucleus"/>
    <property type="evidence" value="ECO:0007669"/>
    <property type="project" value="UniProtKB-SubCell"/>
</dbReference>
<comment type="subcellular location">
    <subcellularLocation>
        <location evidence="1">Nucleus</location>
    </subcellularLocation>
</comment>
<dbReference type="PANTHER" id="PTHR48019">
    <property type="entry name" value="SERUM RESPONSE FACTOR HOMOLOG"/>
    <property type="match status" value="1"/>
</dbReference>
<keyword evidence="4" id="KW-0804">Transcription</keyword>
<organism evidence="7 8">
    <name type="scientific">Brassica oleracea var. oleracea</name>
    <dbReference type="NCBI Taxonomy" id="109376"/>
    <lineage>
        <taxon>Eukaryota</taxon>
        <taxon>Viridiplantae</taxon>
        <taxon>Streptophyta</taxon>
        <taxon>Embryophyta</taxon>
        <taxon>Tracheophyta</taxon>
        <taxon>Spermatophyta</taxon>
        <taxon>Magnoliopsida</taxon>
        <taxon>eudicotyledons</taxon>
        <taxon>Gunneridae</taxon>
        <taxon>Pentapetalae</taxon>
        <taxon>rosids</taxon>
        <taxon>malvids</taxon>
        <taxon>Brassicales</taxon>
        <taxon>Brassicaceae</taxon>
        <taxon>Brassiceae</taxon>
        <taxon>Brassica</taxon>
    </lineage>
</organism>
<dbReference type="AlphaFoldDB" id="A0A0D3BEW7"/>